<accession>A0A7J7IS47</accession>
<gene>
    <name evidence="1" type="ORF">EB796_025039</name>
</gene>
<protein>
    <submittedName>
        <fullName evidence="1">Uncharacterized protein</fullName>
    </submittedName>
</protein>
<dbReference type="AlphaFoldDB" id="A0A7J7IS47"/>
<proteinExistence type="predicted"/>
<reference evidence="1" key="1">
    <citation type="submission" date="2020-06" db="EMBL/GenBank/DDBJ databases">
        <title>Draft genome of Bugula neritina, a colonial animal packing powerful symbionts and potential medicines.</title>
        <authorList>
            <person name="Rayko M."/>
        </authorList>
    </citation>
    <scope>NUCLEOTIDE SEQUENCE [LARGE SCALE GENOMIC DNA]</scope>
    <source>
        <strain evidence="1">Kwan_BN1</strain>
    </source>
</reference>
<dbReference type="SUPFAM" id="SSF82171">
    <property type="entry name" value="DPP6 N-terminal domain-like"/>
    <property type="match status" value="1"/>
</dbReference>
<evidence type="ECO:0000313" key="2">
    <source>
        <dbReference type="Proteomes" id="UP000593567"/>
    </source>
</evidence>
<dbReference type="Gene3D" id="2.120.10.30">
    <property type="entry name" value="TolB, C-terminal domain"/>
    <property type="match status" value="2"/>
</dbReference>
<name>A0A7J7IS47_BUGNE</name>
<keyword evidence="2" id="KW-1185">Reference proteome</keyword>
<organism evidence="1 2">
    <name type="scientific">Bugula neritina</name>
    <name type="common">Brown bryozoan</name>
    <name type="synonym">Sertularia neritina</name>
    <dbReference type="NCBI Taxonomy" id="10212"/>
    <lineage>
        <taxon>Eukaryota</taxon>
        <taxon>Metazoa</taxon>
        <taxon>Spiralia</taxon>
        <taxon>Lophotrochozoa</taxon>
        <taxon>Bryozoa</taxon>
        <taxon>Gymnolaemata</taxon>
        <taxon>Cheilostomatida</taxon>
        <taxon>Flustrina</taxon>
        <taxon>Buguloidea</taxon>
        <taxon>Bugulidae</taxon>
        <taxon>Bugula</taxon>
    </lineage>
</organism>
<dbReference type="InterPro" id="IPR011044">
    <property type="entry name" value="Quino_amine_DH_bsu"/>
</dbReference>
<sequence>MSDLQYKKDAPLLGVSLVTVPSSLTFISEHKTSSQCLSACYRQNGDLLVGTSDGLYVLRRGEHWMNPCSTDVMSVTSVVQHHQNVFILHATPGAWKVEMCLADDITKRKELFQFPKKSNTAAVMAVSDRYVVVRNPDTKELIIYDFTSQQTERTNLLYATGLQFLPDGCLLGIVEGKLQKYEIENGQLVELWTCDDIEDGYSLCTDSDGLIYTAARFSKKIYVVSFQDGSFASLLGVSLVTVPSSLTFISEHETSSQCMSACYKQNGDLLVGTSDGLYVLHRGEDMLSVCSTDVKSVTSVVEHHQNVFILHREGDISKFNRTSNAAAVMAVSDRYVVVKNPDTKQIIMFDFASLQTKKTDQYLHGLQFLPDGSLLGVCEGKLQKYRIENGELVELWTCDDFKNGHSLCTDSDGLIYVSTKSLKKIYVVSSLQGELLQTISHDKLPSLFIGVPSIRDGVIAVPDKRDGSLLSMNLVTVPSSLTFISEHETTSQCVSACYRQNGDLLVGTSDGLYVLCRGGDKLSVCSTSFGSVTSVVEHHQNVFILHTVNNTDIVEMCLAGDIAKRKELFQFPRTSNIVAAMAVSDRYVVVENPDTNQLIIYDLTSQQINKINCLTFMFDLQFLPNGCLLGVCGGELQKYKMEIGQLVELWTCDDFEDGDSLCTDSDGLIYVTTRSLKKIYVVSSQGELLQTLSHDKLPSEYTGVPSIRDGVIAVPGWGDNKLCLFRVT</sequence>
<dbReference type="Proteomes" id="UP000593567">
    <property type="component" value="Unassembled WGS sequence"/>
</dbReference>
<comment type="caution">
    <text evidence="1">The sequence shown here is derived from an EMBL/GenBank/DDBJ whole genome shotgun (WGS) entry which is preliminary data.</text>
</comment>
<dbReference type="SUPFAM" id="SSF50969">
    <property type="entry name" value="YVTN repeat-like/Quinoprotein amine dehydrogenase"/>
    <property type="match status" value="1"/>
</dbReference>
<dbReference type="InterPro" id="IPR011042">
    <property type="entry name" value="6-blade_b-propeller_TolB-like"/>
</dbReference>
<evidence type="ECO:0000313" key="1">
    <source>
        <dbReference type="EMBL" id="KAF6016655.1"/>
    </source>
</evidence>
<dbReference type="EMBL" id="VXIV02003493">
    <property type="protein sequence ID" value="KAF6016655.1"/>
    <property type="molecule type" value="Genomic_DNA"/>
</dbReference>